<protein>
    <submittedName>
        <fullName evidence="1">Uncharacterized protein</fullName>
    </submittedName>
</protein>
<reference evidence="2" key="1">
    <citation type="journal article" date="2015" name="Nat. Genet.">
        <title>The genome and transcriptome of the zoonotic hookworm Ancylostoma ceylanicum identify infection-specific gene families.</title>
        <authorList>
            <person name="Schwarz E.M."/>
            <person name="Hu Y."/>
            <person name="Antoshechkin I."/>
            <person name="Miller M.M."/>
            <person name="Sternberg P.W."/>
            <person name="Aroian R.V."/>
        </authorList>
    </citation>
    <scope>NUCLEOTIDE SEQUENCE</scope>
    <source>
        <strain evidence="2">HY135</strain>
    </source>
</reference>
<dbReference type="AlphaFoldDB" id="A0A016T048"/>
<evidence type="ECO:0000313" key="1">
    <source>
        <dbReference type="EMBL" id="EYB96011.1"/>
    </source>
</evidence>
<organism evidence="1 2">
    <name type="scientific">Ancylostoma ceylanicum</name>
    <dbReference type="NCBI Taxonomy" id="53326"/>
    <lineage>
        <taxon>Eukaryota</taxon>
        <taxon>Metazoa</taxon>
        <taxon>Ecdysozoa</taxon>
        <taxon>Nematoda</taxon>
        <taxon>Chromadorea</taxon>
        <taxon>Rhabditida</taxon>
        <taxon>Rhabditina</taxon>
        <taxon>Rhabditomorpha</taxon>
        <taxon>Strongyloidea</taxon>
        <taxon>Ancylostomatidae</taxon>
        <taxon>Ancylostomatinae</taxon>
        <taxon>Ancylostoma</taxon>
    </lineage>
</organism>
<comment type="caution">
    <text evidence="1">The sequence shown here is derived from an EMBL/GenBank/DDBJ whole genome shotgun (WGS) entry which is preliminary data.</text>
</comment>
<sequence length="180" mass="20464">MQEKKNQAKNRRVDCYQVLTCSVVTQTTPSRWTCKEALTNAKFVRVKRRNTPFCAEEMFPHMLTDDVSPLSLLRKRLPGVLSSSQFFYCQLCLAWTRSNRRPCACAASLLPLRHTRRNQSGLTTATKTTILLEEYSGSSKAVCQLVLGMKLSMVSDSSQRVYSNDTLEIRRTGQKPSFKT</sequence>
<evidence type="ECO:0000313" key="2">
    <source>
        <dbReference type="Proteomes" id="UP000024635"/>
    </source>
</evidence>
<name>A0A016T048_9BILA</name>
<dbReference type="EMBL" id="JARK01001490">
    <property type="protein sequence ID" value="EYB96011.1"/>
    <property type="molecule type" value="Genomic_DNA"/>
</dbReference>
<keyword evidence="2" id="KW-1185">Reference proteome</keyword>
<gene>
    <name evidence="1" type="primary">Acey_s0154.g2989</name>
    <name evidence="1" type="ORF">Y032_0154g2989</name>
</gene>
<accession>A0A016T048</accession>
<proteinExistence type="predicted"/>
<dbReference type="Proteomes" id="UP000024635">
    <property type="component" value="Unassembled WGS sequence"/>
</dbReference>